<evidence type="ECO:0000313" key="1">
    <source>
        <dbReference type="EMBL" id="GGZ15645.1"/>
    </source>
</evidence>
<reference evidence="1" key="2">
    <citation type="submission" date="2020-09" db="EMBL/GenBank/DDBJ databases">
        <authorList>
            <person name="Sun Q."/>
            <person name="Kim S."/>
        </authorList>
    </citation>
    <scope>NUCLEOTIDE SEQUENCE</scope>
    <source>
        <strain evidence="1">KCTC 12368</strain>
    </source>
</reference>
<reference evidence="1" key="1">
    <citation type="journal article" date="2014" name="Int. J. Syst. Evol. Microbiol.">
        <title>Complete genome sequence of Corynebacterium casei LMG S-19264T (=DSM 44701T), isolated from a smear-ripened cheese.</title>
        <authorList>
            <consortium name="US DOE Joint Genome Institute (JGI-PGF)"/>
            <person name="Walter F."/>
            <person name="Albersmeier A."/>
            <person name="Kalinowski J."/>
            <person name="Ruckert C."/>
        </authorList>
    </citation>
    <scope>NUCLEOTIDE SEQUENCE</scope>
    <source>
        <strain evidence="1">KCTC 12368</strain>
    </source>
</reference>
<organism evidence="1 2">
    <name type="scientific">Echinicola pacifica</name>
    <dbReference type="NCBI Taxonomy" id="346377"/>
    <lineage>
        <taxon>Bacteria</taxon>
        <taxon>Pseudomonadati</taxon>
        <taxon>Bacteroidota</taxon>
        <taxon>Cytophagia</taxon>
        <taxon>Cytophagales</taxon>
        <taxon>Cyclobacteriaceae</taxon>
        <taxon>Echinicola</taxon>
    </lineage>
</organism>
<name>A0A918UJS7_9BACT</name>
<keyword evidence="2" id="KW-1185">Reference proteome</keyword>
<comment type="caution">
    <text evidence="1">The sequence shown here is derived from an EMBL/GenBank/DDBJ whole genome shotgun (WGS) entry which is preliminary data.</text>
</comment>
<dbReference type="Proteomes" id="UP000619457">
    <property type="component" value="Unassembled WGS sequence"/>
</dbReference>
<accession>A0A918UJS7</accession>
<dbReference type="AlphaFoldDB" id="A0A918UJS7"/>
<evidence type="ECO:0000313" key="2">
    <source>
        <dbReference type="Proteomes" id="UP000619457"/>
    </source>
</evidence>
<proteinExistence type="predicted"/>
<gene>
    <name evidence="1" type="ORF">GCM10007049_04770</name>
</gene>
<dbReference type="EMBL" id="BMWX01000001">
    <property type="protein sequence ID" value="GGZ15645.1"/>
    <property type="molecule type" value="Genomic_DNA"/>
</dbReference>
<sequence>MVINRDNLEKLSQEVPKMEIWRRVIAENLFIILERWISMLQSKTAQERYEAMSAIMAEHWWN</sequence>
<protein>
    <submittedName>
        <fullName evidence="1">Uncharacterized protein</fullName>
    </submittedName>
</protein>